<keyword evidence="4" id="KW-1185">Reference proteome</keyword>
<dbReference type="EMBL" id="BMQA01000028">
    <property type="protein sequence ID" value="GGJ43480.1"/>
    <property type="molecule type" value="Genomic_DNA"/>
</dbReference>
<name>A0A917NZF2_9ACTN</name>
<dbReference type="InterPro" id="IPR003594">
    <property type="entry name" value="HATPase_dom"/>
</dbReference>
<gene>
    <name evidence="3" type="ORF">GCM10010121_063420</name>
</gene>
<dbReference type="AlphaFoldDB" id="A0A917NZF2"/>
<evidence type="ECO:0000313" key="3">
    <source>
        <dbReference type="EMBL" id="GGJ43480.1"/>
    </source>
</evidence>
<dbReference type="Gene3D" id="3.30.565.10">
    <property type="entry name" value="Histidine kinase-like ATPase, C-terminal domain"/>
    <property type="match status" value="1"/>
</dbReference>
<dbReference type="GO" id="GO:0004674">
    <property type="term" value="F:protein serine/threonine kinase activity"/>
    <property type="evidence" value="ECO:0007669"/>
    <property type="project" value="UniProtKB-KW"/>
</dbReference>
<reference evidence="3" key="2">
    <citation type="submission" date="2020-09" db="EMBL/GenBank/DDBJ databases">
        <authorList>
            <person name="Sun Q."/>
            <person name="Ohkuma M."/>
        </authorList>
    </citation>
    <scope>NUCLEOTIDE SEQUENCE</scope>
    <source>
        <strain evidence="3">JCM 3086</strain>
    </source>
</reference>
<evidence type="ECO:0000256" key="1">
    <source>
        <dbReference type="ARBA" id="ARBA00022527"/>
    </source>
</evidence>
<sequence length="124" mass="12553">MEAGQYAVRRAREAVAGALPAAGVAADSAFADAVLLVVSELVTNVLRHAPRSPVIDVGVTVAAGQLVVGVADAEPRLPDLSEAGMGAGLRLVTELATQYGGEVGVEPSVDHDGKVVLVRFAVPS</sequence>
<dbReference type="Pfam" id="PF02518">
    <property type="entry name" value="HATPase_c"/>
    <property type="match status" value="1"/>
</dbReference>
<proteinExistence type="predicted"/>
<dbReference type="PANTHER" id="PTHR35526:SF3">
    <property type="entry name" value="ANTI-SIGMA-F FACTOR RSBW"/>
    <property type="match status" value="1"/>
</dbReference>
<comment type="caution">
    <text evidence="3">The sequence shown here is derived from an EMBL/GenBank/DDBJ whole genome shotgun (WGS) entry which is preliminary data.</text>
</comment>
<evidence type="ECO:0000313" key="4">
    <source>
        <dbReference type="Proteomes" id="UP000657574"/>
    </source>
</evidence>
<organism evidence="3 4">
    <name type="scientific">Streptomyces brasiliensis</name>
    <dbReference type="NCBI Taxonomy" id="1954"/>
    <lineage>
        <taxon>Bacteria</taxon>
        <taxon>Bacillati</taxon>
        <taxon>Actinomycetota</taxon>
        <taxon>Actinomycetes</taxon>
        <taxon>Kitasatosporales</taxon>
        <taxon>Streptomycetaceae</taxon>
        <taxon>Streptomyces</taxon>
    </lineage>
</organism>
<feature type="domain" description="Histidine kinase/HSP90-like ATPase" evidence="2">
    <location>
        <begin position="33"/>
        <end position="120"/>
    </location>
</feature>
<dbReference type="PANTHER" id="PTHR35526">
    <property type="entry name" value="ANTI-SIGMA-F FACTOR RSBW-RELATED"/>
    <property type="match status" value="1"/>
</dbReference>
<reference evidence="3" key="1">
    <citation type="journal article" date="2014" name="Int. J. Syst. Evol. Microbiol.">
        <title>Complete genome sequence of Corynebacterium casei LMG S-19264T (=DSM 44701T), isolated from a smear-ripened cheese.</title>
        <authorList>
            <consortium name="US DOE Joint Genome Institute (JGI-PGF)"/>
            <person name="Walter F."/>
            <person name="Albersmeier A."/>
            <person name="Kalinowski J."/>
            <person name="Ruckert C."/>
        </authorList>
    </citation>
    <scope>NUCLEOTIDE SEQUENCE</scope>
    <source>
        <strain evidence="3">JCM 3086</strain>
    </source>
</reference>
<dbReference type="InterPro" id="IPR050267">
    <property type="entry name" value="Anti-sigma-factor_SerPK"/>
</dbReference>
<dbReference type="SUPFAM" id="SSF55874">
    <property type="entry name" value="ATPase domain of HSP90 chaperone/DNA topoisomerase II/histidine kinase"/>
    <property type="match status" value="1"/>
</dbReference>
<protein>
    <recommendedName>
        <fullName evidence="2">Histidine kinase/HSP90-like ATPase domain-containing protein</fullName>
    </recommendedName>
</protein>
<accession>A0A917NZF2</accession>
<keyword evidence="1" id="KW-0418">Kinase</keyword>
<keyword evidence="1" id="KW-0808">Transferase</keyword>
<keyword evidence="1" id="KW-0723">Serine/threonine-protein kinase</keyword>
<dbReference type="Proteomes" id="UP000657574">
    <property type="component" value="Unassembled WGS sequence"/>
</dbReference>
<dbReference type="InterPro" id="IPR036890">
    <property type="entry name" value="HATPase_C_sf"/>
</dbReference>
<evidence type="ECO:0000259" key="2">
    <source>
        <dbReference type="Pfam" id="PF02518"/>
    </source>
</evidence>
<dbReference type="CDD" id="cd16936">
    <property type="entry name" value="HATPase_RsbW-like"/>
    <property type="match status" value="1"/>
</dbReference>